<keyword evidence="2" id="KW-1185">Reference proteome</keyword>
<comment type="caution">
    <text evidence="1">The sequence shown here is derived from an EMBL/GenBank/DDBJ whole genome shotgun (WGS) entry which is preliminary data.</text>
</comment>
<gene>
    <name evidence="1" type="ORF">Gocc_1952</name>
</gene>
<dbReference type="EMBL" id="QQZY01000004">
    <property type="protein sequence ID" value="RDI74376.1"/>
    <property type="molecule type" value="Genomic_DNA"/>
</dbReference>
<dbReference type="AlphaFoldDB" id="A0A7M2YWB9"/>
<reference evidence="1 2" key="1">
    <citation type="submission" date="2018-07" db="EMBL/GenBank/DDBJ databases">
        <title>High-quality-draft genome sequence of Gaiella occulta.</title>
        <authorList>
            <person name="Severino R."/>
            <person name="Froufe H.J.C."/>
            <person name="Rainey F.A."/>
            <person name="Barroso C."/>
            <person name="Albuquerque L."/>
            <person name="Lobo-Da-Cunha A."/>
            <person name="Da Costa M.S."/>
            <person name="Egas C."/>
        </authorList>
    </citation>
    <scope>NUCLEOTIDE SEQUENCE [LARGE SCALE GENOMIC DNA]</scope>
    <source>
        <strain evidence="1 2">F2-233</strain>
    </source>
</reference>
<dbReference type="RefSeq" id="WP_114796373.1">
    <property type="nucleotide sequence ID" value="NZ_QQZY01000004.1"/>
</dbReference>
<dbReference type="Proteomes" id="UP000254134">
    <property type="component" value="Unassembled WGS sequence"/>
</dbReference>
<organism evidence="1 2">
    <name type="scientific">Gaiella occulta</name>
    <dbReference type="NCBI Taxonomy" id="1002870"/>
    <lineage>
        <taxon>Bacteria</taxon>
        <taxon>Bacillati</taxon>
        <taxon>Actinomycetota</taxon>
        <taxon>Thermoleophilia</taxon>
        <taxon>Gaiellales</taxon>
        <taxon>Gaiellaceae</taxon>
        <taxon>Gaiella</taxon>
    </lineage>
</organism>
<protein>
    <submittedName>
        <fullName evidence="1">Uncharacterized protein</fullName>
    </submittedName>
</protein>
<sequence>MAADLILELDVDQDLISLSHASDDAVLNAFFPPTENRSPFYDRDLNRAFVGAGLSQDLAVTSLVRLDGEVVGFATEQESISVAAETGELVAESAWLLRLVRAGLRGFLAVAQRENPREVFVLASQALQDPGSGEDRDHWVLSTVGTARVALATDELASYAGATFEEYNFVNPADYKRLKRFRGKIRFIIRPS</sequence>
<accession>A0A7M2YWB9</accession>
<evidence type="ECO:0000313" key="2">
    <source>
        <dbReference type="Proteomes" id="UP000254134"/>
    </source>
</evidence>
<reference evidence="2" key="2">
    <citation type="journal article" date="2019" name="MicrobiologyOpen">
        <title>High-quality draft genome sequence of Gaiella occulta isolated from a 150 meter deep mineral water borehole and comparison with the genome sequences of other deep-branching lineages of the phylum Actinobacteria.</title>
        <authorList>
            <person name="Severino R."/>
            <person name="Froufe H.J.C."/>
            <person name="Barroso C."/>
            <person name="Albuquerque L."/>
            <person name="Lobo-da-Cunha A."/>
            <person name="da Costa M.S."/>
            <person name="Egas C."/>
        </authorList>
    </citation>
    <scope>NUCLEOTIDE SEQUENCE [LARGE SCALE GENOMIC DNA]</scope>
    <source>
        <strain evidence="2">F2-233</strain>
    </source>
</reference>
<name>A0A7M2YWB9_9ACTN</name>
<evidence type="ECO:0000313" key="1">
    <source>
        <dbReference type="EMBL" id="RDI74376.1"/>
    </source>
</evidence>
<proteinExistence type="predicted"/>